<reference evidence="1 2" key="1">
    <citation type="submission" date="2018-06" db="EMBL/GenBank/DDBJ databases">
        <title>Genomic Encyclopedia of Type Strains, Phase III (KMG-III): the genomes of soil and plant-associated and newly described type strains.</title>
        <authorList>
            <person name="Whitman W."/>
        </authorList>
    </citation>
    <scope>NUCLEOTIDE SEQUENCE [LARGE SCALE GENOMIC DNA]</scope>
    <source>
        <strain evidence="1 2">ORS 1419</strain>
    </source>
</reference>
<gene>
    <name evidence="1" type="ORF">C7477_103155</name>
</gene>
<comment type="caution">
    <text evidence="1">The sequence shown here is derived from an EMBL/GenBank/DDBJ whole genome shotgun (WGS) entry which is preliminary data.</text>
</comment>
<accession>A0A318T5Y2</accession>
<dbReference type="AlphaFoldDB" id="A0A318T5Y2"/>
<sequence length="41" mass="4578">MQTLNPDTAVIPAEIMREAYRLSATIDRQPTALFERSGGRT</sequence>
<keyword evidence="2" id="KW-1185">Reference proteome</keyword>
<proteinExistence type="predicted"/>
<name>A0A318T5Y2_9HYPH</name>
<protein>
    <submittedName>
        <fullName evidence="1">Uncharacterized protein</fullName>
    </submittedName>
</protein>
<evidence type="ECO:0000313" key="2">
    <source>
        <dbReference type="Proteomes" id="UP000247454"/>
    </source>
</evidence>
<dbReference type="EMBL" id="QJTF01000003">
    <property type="protein sequence ID" value="PYE89647.1"/>
    <property type="molecule type" value="Genomic_DNA"/>
</dbReference>
<evidence type="ECO:0000313" key="1">
    <source>
        <dbReference type="EMBL" id="PYE89647.1"/>
    </source>
</evidence>
<organism evidence="1 2">
    <name type="scientific">Phyllobacterium leguminum</name>
    <dbReference type="NCBI Taxonomy" id="314237"/>
    <lineage>
        <taxon>Bacteria</taxon>
        <taxon>Pseudomonadati</taxon>
        <taxon>Pseudomonadota</taxon>
        <taxon>Alphaproteobacteria</taxon>
        <taxon>Hyphomicrobiales</taxon>
        <taxon>Phyllobacteriaceae</taxon>
        <taxon>Phyllobacterium</taxon>
    </lineage>
</organism>
<dbReference type="RefSeq" id="WP_281032515.1">
    <property type="nucleotide sequence ID" value="NZ_QJTF01000003.1"/>
</dbReference>
<dbReference type="Proteomes" id="UP000247454">
    <property type="component" value="Unassembled WGS sequence"/>
</dbReference>